<name>A0ABD1N0S4_9FABA</name>
<dbReference type="PANTHER" id="PTHR32266">
    <property type="entry name" value="NICOTIANAMINE SYNTHASE 3"/>
    <property type="match status" value="1"/>
</dbReference>
<dbReference type="Proteomes" id="UP001603857">
    <property type="component" value="Unassembled WGS sequence"/>
</dbReference>
<sequence length="314" mass="34652">MEANYQQEVILGKVCEIYDKISKLGDLNPSNHVNNLFTQLVTICTTPCQLDVTQLSQQVRETISNLIKLCGKAEGLLENHYSTLIGSHDTPLSHMKLFPYYSNYLKLSHLEFTLLTTHCTQVPTQLAFVGSGPLPLTSIMLATHYLRHTCFHNYDMDPLANAKAHGLVSSDPDLSKRMLFHTSDILSVSNGLKDYNVVFLAALVGMDRKEKAKVINHLAKFMAPGAILVLRSAHGARAFLYPVVDPCSDLKGFEVLSVFHPTDEVINSVIVARKHSVNQGVYGPVLASKCSGVEGFNPFSHGNIIEELTVEDQA</sequence>
<dbReference type="PROSITE" id="PS51142">
    <property type="entry name" value="NAS"/>
    <property type="match status" value="1"/>
</dbReference>
<comment type="similarity">
    <text evidence="1 2">Belongs to the nicotianamine synthase (NAS)-like family.</text>
</comment>
<keyword evidence="4" id="KW-1185">Reference proteome</keyword>
<protein>
    <recommendedName>
        <fullName evidence="2">Nicotianamine synthase</fullName>
        <ecNumber evidence="2">2.5.1.43</ecNumber>
    </recommendedName>
</protein>
<dbReference type="Pfam" id="PF03059">
    <property type="entry name" value="NAS"/>
    <property type="match status" value="1"/>
</dbReference>
<proteinExistence type="inferred from homology"/>
<comment type="caution">
    <text evidence="3">The sequence shown here is derived from an EMBL/GenBank/DDBJ whole genome shotgun (WGS) entry which is preliminary data.</text>
</comment>
<evidence type="ECO:0000313" key="4">
    <source>
        <dbReference type="Proteomes" id="UP001603857"/>
    </source>
</evidence>
<accession>A0ABD1N0S4</accession>
<dbReference type="GO" id="GO:0030418">
    <property type="term" value="P:nicotianamine biosynthetic process"/>
    <property type="evidence" value="ECO:0007669"/>
    <property type="project" value="UniProtKB-UniRule"/>
</dbReference>
<evidence type="ECO:0000313" key="3">
    <source>
        <dbReference type="EMBL" id="KAL2341680.1"/>
    </source>
</evidence>
<comment type="function">
    <text evidence="2">Synthesizes nicotianamine, a polyamine which serves as a sensor for the physiological iron status within the plant, and/or might be involved in the transport of iron.</text>
</comment>
<dbReference type="GO" id="GO:0030410">
    <property type="term" value="F:nicotianamine synthase activity"/>
    <property type="evidence" value="ECO:0007669"/>
    <property type="project" value="UniProtKB-UniRule"/>
</dbReference>
<keyword evidence="2" id="KW-0808">Transferase</keyword>
<dbReference type="InterPro" id="IPR029063">
    <property type="entry name" value="SAM-dependent_MTases_sf"/>
</dbReference>
<comment type="catalytic activity">
    <reaction evidence="2">
        <text>3 S-adenosyl-L-methionine = nicotianamine + 3 S-methyl-5'-thioadenosine + 3 H(+)</text>
        <dbReference type="Rhea" id="RHEA:16481"/>
        <dbReference type="ChEBI" id="CHEBI:15378"/>
        <dbReference type="ChEBI" id="CHEBI:17509"/>
        <dbReference type="ChEBI" id="CHEBI:58249"/>
        <dbReference type="ChEBI" id="CHEBI:59789"/>
        <dbReference type="EC" id="2.5.1.43"/>
    </reaction>
</comment>
<dbReference type="PANTHER" id="PTHR32266:SF24">
    <property type="entry name" value="NICOTIANAMINE SYNTHASE"/>
    <property type="match status" value="1"/>
</dbReference>
<dbReference type="AlphaFoldDB" id="A0ABD1N0S4"/>
<organism evidence="3 4">
    <name type="scientific">Flemingia macrophylla</name>
    <dbReference type="NCBI Taxonomy" id="520843"/>
    <lineage>
        <taxon>Eukaryota</taxon>
        <taxon>Viridiplantae</taxon>
        <taxon>Streptophyta</taxon>
        <taxon>Embryophyta</taxon>
        <taxon>Tracheophyta</taxon>
        <taxon>Spermatophyta</taxon>
        <taxon>Magnoliopsida</taxon>
        <taxon>eudicotyledons</taxon>
        <taxon>Gunneridae</taxon>
        <taxon>Pentapetalae</taxon>
        <taxon>rosids</taxon>
        <taxon>fabids</taxon>
        <taxon>Fabales</taxon>
        <taxon>Fabaceae</taxon>
        <taxon>Papilionoideae</taxon>
        <taxon>50 kb inversion clade</taxon>
        <taxon>NPAAA clade</taxon>
        <taxon>indigoferoid/millettioid clade</taxon>
        <taxon>Phaseoleae</taxon>
        <taxon>Flemingia</taxon>
    </lineage>
</organism>
<dbReference type="EC" id="2.5.1.43" evidence="2"/>
<reference evidence="3 4" key="1">
    <citation type="submission" date="2024-08" db="EMBL/GenBank/DDBJ databases">
        <title>Insights into the chromosomal genome structure of Flemingia macrophylla.</title>
        <authorList>
            <person name="Ding Y."/>
            <person name="Zhao Y."/>
            <person name="Bi W."/>
            <person name="Wu M."/>
            <person name="Zhao G."/>
            <person name="Gong Y."/>
            <person name="Li W."/>
            <person name="Zhang P."/>
        </authorList>
    </citation>
    <scope>NUCLEOTIDE SEQUENCE [LARGE SCALE GENOMIC DNA]</scope>
    <source>
        <strain evidence="3">DYQJB</strain>
        <tissue evidence="3">Leaf</tissue>
    </source>
</reference>
<evidence type="ECO:0000256" key="2">
    <source>
        <dbReference type="RuleBase" id="RU368095"/>
    </source>
</evidence>
<dbReference type="InterPro" id="IPR004298">
    <property type="entry name" value="Nicotian_synth"/>
</dbReference>
<keyword evidence="2" id="KW-0949">S-adenosyl-L-methionine</keyword>
<dbReference type="EMBL" id="JBGMDY010000003">
    <property type="protein sequence ID" value="KAL2341680.1"/>
    <property type="molecule type" value="Genomic_DNA"/>
</dbReference>
<dbReference type="Gene3D" id="3.40.50.150">
    <property type="entry name" value="Vaccinia Virus protein VP39"/>
    <property type="match status" value="1"/>
</dbReference>
<evidence type="ECO:0000256" key="1">
    <source>
        <dbReference type="ARBA" id="ARBA00007009"/>
    </source>
</evidence>
<gene>
    <name evidence="3" type="ORF">Fmac_009620</name>
</gene>